<name>A0A147J2X1_9SPHN</name>
<reference evidence="1 2" key="1">
    <citation type="journal article" date="2016" name="Front. Microbiol.">
        <title>Genomic Resource of Rice Seed Associated Bacteria.</title>
        <authorList>
            <person name="Midha S."/>
            <person name="Bansal K."/>
            <person name="Sharma S."/>
            <person name="Kumar N."/>
            <person name="Patil P.P."/>
            <person name="Chaudhry V."/>
            <person name="Patil P.B."/>
        </authorList>
    </citation>
    <scope>NUCLEOTIDE SEQUENCE [LARGE SCALE GENOMIC DNA]</scope>
    <source>
        <strain evidence="1 2">SB4</strain>
    </source>
</reference>
<dbReference type="AlphaFoldDB" id="A0A147J2X1"/>
<dbReference type="EMBL" id="LDTE01000004">
    <property type="protein sequence ID" value="KTW03108.1"/>
    <property type="molecule type" value="Genomic_DNA"/>
</dbReference>
<sequence length="494" mass="51297">MIASDTPLTAGAGAPQLVVPEAIFADHRIVADGEPRLVWPRGAVLTLERGEGEVIVRSDQPPSADAIAMFQERAGEAVGDLRWNDVSLVLRPASGWSMDARLVGPMLIVAFQRMARNETPGGPDTGASELAHAVIEADLAAGYPGRGRREAQALLARDPGDRRAARLLADARVLDNDIAGAGRDYRAQGATDRAAQRVMAAAGGTASAGLVAREGGDLAQLEASVRADVPVAARIGVGAGLRHLESRVDTTAGRREARANVVDAALAVALSDAVRLQLLASAALDDGVTGGGARITYGPAEAQLRVTLTRHMPDYVTPAQVLAGGYLSRAAIGGVYRLGSGLVAQGDVGVNRYGLADRRGTSDTVTLAGGIDYLIRRRYPLLGLSYRVEAEYVQNSTLDAAGTPLIPLADRENHTVQAMLGEALGEVQVTGLAGWTVDRFGGDGPNASLGLAAPIGLVWRVEASGGLTSVSRPGFSGQQLFGRAVLTRSLGAPR</sequence>
<accession>A0A147J2X1</accession>
<evidence type="ECO:0000313" key="2">
    <source>
        <dbReference type="Proteomes" id="UP000074072"/>
    </source>
</evidence>
<dbReference type="RefSeq" id="WP_058751088.1">
    <property type="nucleotide sequence ID" value="NZ_LDTE01000004.1"/>
</dbReference>
<evidence type="ECO:0000313" key="1">
    <source>
        <dbReference type="EMBL" id="KTW03108.1"/>
    </source>
</evidence>
<comment type="caution">
    <text evidence="1">The sequence shown here is derived from an EMBL/GenBank/DDBJ whole genome shotgun (WGS) entry which is preliminary data.</text>
</comment>
<dbReference type="Proteomes" id="UP000074072">
    <property type="component" value="Unassembled WGS sequence"/>
</dbReference>
<dbReference type="OrthoDB" id="7526918at2"/>
<organism evidence="1 2">
    <name type="scientific">Sphingomonas sanguinis</name>
    <dbReference type="NCBI Taxonomy" id="33051"/>
    <lineage>
        <taxon>Bacteria</taxon>
        <taxon>Pseudomonadati</taxon>
        <taxon>Pseudomonadota</taxon>
        <taxon>Alphaproteobacteria</taxon>
        <taxon>Sphingomonadales</taxon>
        <taxon>Sphingomonadaceae</taxon>
        <taxon>Sphingomonas</taxon>
    </lineage>
</organism>
<proteinExistence type="predicted"/>
<gene>
    <name evidence="1" type="ORF">SB4_01305</name>
</gene>
<dbReference type="PATRIC" id="fig|33051.4.peg.2158"/>
<protein>
    <submittedName>
        <fullName evidence="1">Uncharacterized protein</fullName>
    </submittedName>
</protein>